<gene>
    <name evidence="1" type="ORF">KGB56_17660</name>
</gene>
<evidence type="ECO:0000313" key="1">
    <source>
        <dbReference type="EMBL" id="QUS55164.1"/>
    </source>
</evidence>
<name>A0ABX8ANC5_9HYPH</name>
<accession>A0ABX8ANC5</accession>
<dbReference type="Proteomes" id="UP000680706">
    <property type="component" value="Chromosome"/>
</dbReference>
<reference evidence="1 2" key="1">
    <citation type="journal article" date="2021" name="Angew. Chem. Int. Ed. Engl.">
        <title>A novel family of nonribosomal peptides modulate collective behavior in Pseudovibrio bacteria isolated from marine sponges.</title>
        <authorList>
            <person name="Ioca L.P."/>
            <person name="Dai Y."/>
            <person name="Kunakom S."/>
            <person name="Diaz-Espinosa J."/>
            <person name="Krunic A."/>
            <person name="Crnkovic C.M."/>
            <person name="Orjala J."/>
            <person name="Sanchez L.M."/>
            <person name="Ferreira A.G."/>
            <person name="Berlinck R.G.S."/>
            <person name="Eustaquio A.S."/>
        </authorList>
    </citation>
    <scope>NUCLEOTIDE SEQUENCE [LARGE SCALE GENOMIC DNA]</scope>
    <source>
        <strain evidence="1 2">Ab134</strain>
    </source>
</reference>
<protein>
    <submittedName>
        <fullName evidence="1">Uncharacterized protein</fullName>
    </submittedName>
</protein>
<evidence type="ECO:0000313" key="2">
    <source>
        <dbReference type="Proteomes" id="UP000680706"/>
    </source>
</evidence>
<organism evidence="1 2">
    <name type="scientific">Pseudovibrio brasiliensis</name>
    <dbReference type="NCBI Taxonomy" id="1898042"/>
    <lineage>
        <taxon>Bacteria</taxon>
        <taxon>Pseudomonadati</taxon>
        <taxon>Pseudomonadota</taxon>
        <taxon>Alphaproteobacteria</taxon>
        <taxon>Hyphomicrobiales</taxon>
        <taxon>Stappiaceae</taxon>
        <taxon>Pseudovibrio</taxon>
    </lineage>
</organism>
<keyword evidence="2" id="KW-1185">Reference proteome</keyword>
<sequence>MNDIGWYKNHTYTRNSISLLKYIKLALQNPLLVSELYLWSQLAVSAYQLPEGGIDRFH</sequence>
<dbReference type="EMBL" id="CP074126">
    <property type="protein sequence ID" value="QUS55164.1"/>
    <property type="molecule type" value="Genomic_DNA"/>
</dbReference>
<proteinExistence type="predicted"/>
<dbReference type="RefSeq" id="WP_156702004.1">
    <property type="nucleotide sequence ID" value="NZ_CP074126.1"/>
</dbReference>